<reference evidence="2" key="1">
    <citation type="journal article" date="2015" name="Nature">
        <title>Complex archaea that bridge the gap between prokaryotes and eukaryotes.</title>
        <authorList>
            <person name="Spang A."/>
            <person name="Saw J.H."/>
            <person name="Jorgensen S.L."/>
            <person name="Zaremba-Niedzwiedzka K."/>
            <person name="Martijn J."/>
            <person name="Lind A.E."/>
            <person name="van Eijk R."/>
            <person name="Schleper C."/>
            <person name="Guy L."/>
            <person name="Ettema T.J."/>
        </authorList>
    </citation>
    <scope>NUCLEOTIDE SEQUENCE</scope>
</reference>
<feature type="transmembrane region" description="Helical" evidence="1">
    <location>
        <begin position="183"/>
        <end position="209"/>
    </location>
</feature>
<gene>
    <name evidence="2" type="ORF">LCGC14_2852220</name>
</gene>
<proteinExistence type="predicted"/>
<dbReference type="AlphaFoldDB" id="A0A0F8Y884"/>
<comment type="caution">
    <text evidence="2">The sequence shown here is derived from an EMBL/GenBank/DDBJ whole genome shotgun (WGS) entry which is preliminary data.</text>
</comment>
<name>A0A0F8Y884_9ZZZZ</name>
<dbReference type="EMBL" id="LAZR01054890">
    <property type="protein sequence ID" value="KKK77573.1"/>
    <property type="molecule type" value="Genomic_DNA"/>
</dbReference>
<keyword evidence="1" id="KW-1133">Transmembrane helix</keyword>
<feature type="transmembrane region" description="Helical" evidence="1">
    <location>
        <begin position="155"/>
        <end position="177"/>
    </location>
</feature>
<protein>
    <recommendedName>
        <fullName evidence="3">Bacteriophage tail tape measure N-terminal domain-containing protein</fullName>
    </recommendedName>
</protein>
<evidence type="ECO:0000256" key="1">
    <source>
        <dbReference type="SAM" id="Phobius"/>
    </source>
</evidence>
<keyword evidence="1" id="KW-0812">Transmembrane</keyword>
<feature type="non-terminal residue" evidence="2">
    <location>
        <position position="1"/>
    </location>
</feature>
<feature type="transmembrane region" description="Helical" evidence="1">
    <location>
        <begin position="123"/>
        <end position="143"/>
    </location>
</feature>
<evidence type="ECO:0000313" key="2">
    <source>
        <dbReference type="EMBL" id="KKK77573.1"/>
    </source>
</evidence>
<sequence>QLDLADASKIARAAQDLAVVGMRDSSEAATDLLHAITSLQPRLLKKYGIYVTLTQVYKDAAKALGKNVTELTSLEKRQGFLNSILIASAGYVGSYEAAMTSAGKQLRSLPRYIQEASNAIGQYFLPMLGDAVGALTAFLKGIVALPAPVLEGAAVLLGMGTVFAGTTAAIGGMVLMIPKLSAALLFLAANPVVLVIAGVAALAVGLYALTKHMESAARANEELTRAAIETSTTYAGYLRAVEDSATGTVVLSAEVWELTKAEMALVEEADKAAVALQNIVNQELLNRLEEHQQVLRDTGGVTLDLVANIGEVVDAEMEHTKRLILQDVALRDVAVAQGLLTQAEVDAVQAIESADRAMLSYAKATQEAREALGFYAHAMDTTTWSSQEWIEVQGAVG</sequence>
<accession>A0A0F8Y884</accession>
<feature type="non-terminal residue" evidence="2">
    <location>
        <position position="397"/>
    </location>
</feature>
<keyword evidence="1" id="KW-0472">Membrane</keyword>
<evidence type="ECO:0008006" key="3">
    <source>
        <dbReference type="Google" id="ProtNLM"/>
    </source>
</evidence>
<organism evidence="2">
    <name type="scientific">marine sediment metagenome</name>
    <dbReference type="NCBI Taxonomy" id="412755"/>
    <lineage>
        <taxon>unclassified sequences</taxon>
        <taxon>metagenomes</taxon>
        <taxon>ecological metagenomes</taxon>
    </lineage>
</organism>